<dbReference type="HOGENOM" id="CLU_045012_1_0_1"/>
<dbReference type="GO" id="GO:0006310">
    <property type="term" value="P:DNA recombination"/>
    <property type="evidence" value="ECO:0007669"/>
    <property type="project" value="TreeGrafter"/>
</dbReference>
<feature type="region of interest" description="Disordered" evidence="1">
    <location>
        <begin position="1"/>
        <end position="88"/>
    </location>
</feature>
<dbReference type="Gene3D" id="6.10.140.1020">
    <property type="match status" value="1"/>
</dbReference>
<feature type="compositionally biased region" description="Basic and acidic residues" evidence="1">
    <location>
        <begin position="37"/>
        <end position="47"/>
    </location>
</feature>
<evidence type="ECO:0000313" key="3">
    <source>
        <dbReference type="Proteomes" id="UP000019484"/>
    </source>
</evidence>
<evidence type="ECO:0000313" key="2">
    <source>
        <dbReference type="EMBL" id="EXJ83612.1"/>
    </source>
</evidence>
<name>W9XSS2_9EURO</name>
<keyword evidence="3" id="KW-1185">Reference proteome</keyword>
<dbReference type="GeneID" id="19162097"/>
<dbReference type="OrthoDB" id="27934at2759"/>
<evidence type="ECO:0008006" key="4">
    <source>
        <dbReference type="Google" id="ProtNLM"/>
    </source>
</evidence>
<dbReference type="STRING" id="1182541.W9XSS2"/>
<protein>
    <recommendedName>
        <fullName evidence="4">Swi5-dependent recombination DNA repair protein 1</fullName>
    </recommendedName>
</protein>
<accession>W9XSS2</accession>
<sequence length="232" mass="26264">MHAAKKRRLDGSAAFQNKPFRSPLRKATEVQSNNAEQSEKLEVEHDPASSPRPILSASGIPSQISSLSPSVKTRSANPEHKHPQKQRSALSLELANLRQSLDIAQQALEIEASNQDVELRTLIAKWRAVAQELAEEIFADAKEKVNGMGGVRALRRRNEEDHRQWHSYQDNRELCHDTDGNLLAGIEEPSQSKYAEDNGEDEGCFSMEMMLQEMNIDLRIIGYDHKLERWVD</sequence>
<comment type="caution">
    <text evidence="2">The sequence shown here is derived from an EMBL/GenBank/DDBJ whole genome shotgun (WGS) entry which is preliminary data.</text>
</comment>
<dbReference type="RefSeq" id="XP_007726298.1">
    <property type="nucleotide sequence ID" value="XM_007728108.1"/>
</dbReference>
<dbReference type="PANTHER" id="PTHR28527:SF1">
    <property type="entry name" value="SWI5-DEPENDENT RECOMBINATION DNA REPAIR PROTEIN 1"/>
    <property type="match status" value="1"/>
</dbReference>
<dbReference type="eggNOG" id="ENOG502SAMI">
    <property type="taxonomic scope" value="Eukaryota"/>
</dbReference>
<dbReference type="AlphaFoldDB" id="W9XSS2"/>
<reference evidence="2 3" key="1">
    <citation type="submission" date="2013-03" db="EMBL/GenBank/DDBJ databases">
        <title>The Genome Sequence of Capronia coronata CBS 617.96.</title>
        <authorList>
            <consortium name="The Broad Institute Genomics Platform"/>
            <person name="Cuomo C."/>
            <person name="de Hoog S."/>
            <person name="Gorbushina A."/>
            <person name="Walker B."/>
            <person name="Young S.K."/>
            <person name="Zeng Q."/>
            <person name="Gargeya S."/>
            <person name="Fitzgerald M."/>
            <person name="Haas B."/>
            <person name="Abouelleil A."/>
            <person name="Allen A.W."/>
            <person name="Alvarado L."/>
            <person name="Arachchi H.M."/>
            <person name="Berlin A.M."/>
            <person name="Chapman S.B."/>
            <person name="Gainer-Dewar J."/>
            <person name="Goldberg J."/>
            <person name="Griggs A."/>
            <person name="Gujja S."/>
            <person name="Hansen M."/>
            <person name="Howarth C."/>
            <person name="Imamovic A."/>
            <person name="Ireland A."/>
            <person name="Larimer J."/>
            <person name="McCowan C."/>
            <person name="Murphy C."/>
            <person name="Pearson M."/>
            <person name="Poon T.W."/>
            <person name="Priest M."/>
            <person name="Roberts A."/>
            <person name="Saif S."/>
            <person name="Shea T."/>
            <person name="Sisk P."/>
            <person name="Sykes S."/>
            <person name="Wortman J."/>
            <person name="Nusbaum C."/>
            <person name="Birren B."/>
        </authorList>
    </citation>
    <scope>NUCLEOTIDE SEQUENCE [LARGE SCALE GENOMIC DNA]</scope>
    <source>
        <strain evidence="2 3">CBS 617.96</strain>
    </source>
</reference>
<dbReference type="PANTHER" id="PTHR28527">
    <property type="entry name" value="MATING-TYPE SWITCHING PROTEIN SWI2-RELATED"/>
    <property type="match status" value="1"/>
</dbReference>
<dbReference type="Proteomes" id="UP000019484">
    <property type="component" value="Unassembled WGS sequence"/>
</dbReference>
<proteinExistence type="predicted"/>
<dbReference type="EMBL" id="AMWN01000006">
    <property type="protein sequence ID" value="EXJ83612.1"/>
    <property type="molecule type" value="Genomic_DNA"/>
</dbReference>
<evidence type="ECO:0000256" key="1">
    <source>
        <dbReference type="SAM" id="MobiDB-lite"/>
    </source>
</evidence>
<organism evidence="2 3">
    <name type="scientific">Capronia coronata CBS 617.96</name>
    <dbReference type="NCBI Taxonomy" id="1182541"/>
    <lineage>
        <taxon>Eukaryota</taxon>
        <taxon>Fungi</taxon>
        <taxon>Dikarya</taxon>
        <taxon>Ascomycota</taxon>
        <taxon>Pezizomycotina</taxon>
        <taxon>Eurotiomycetes</taxon>
        <taxon>Chaetothyriomycetidae</taxon>
        <taxon>Chaetothyriales</taxon>
        <taxon>Herpotrichiellaceae</taxon>
        <taxon>Capronia</taxon>
    </lineage>
</organism>
<feature type="compositionally biased region" description="Polar residues" evidence="1">
    <location>
        <begin position="59"/>
        <end position="76"/>
    </location>
</feature>
<gene>
    <name evidence="2" type="ORF">A1O1_07235</name>
</gene>